<dbReference type="EMBL" id="CP054706">
    <property type="protein sequence ID" value="QQK79131.1"/>
    <property type="molecule type" value="Genomic_DNA"/>
</dbReference>
<keyword evidence="5 6" id="KW-0472">Membrane</keyword>
<evidence type="ECO:0000256" key="3">
    <source>
        <dbReference type="ARBA" id="ARBA00022692"/>
    </source>
</evidence>
<keyword evidence="2" id="KW-0813">Transport</keyword>
<feature type="transmembrane region" description="Helical" evidence="6">
    <location>
        <begin position="101"/>
        <end position="123"/>
    </location>
</feature>
<dbReference type="PROSITE" id="PS50850">
    <property type="entry name" value="MFS"/>
    <property type="match status" value="1"/>
</dbReference>
<evidence type="ECO:0000313" key="8">
    <source>
        <dbReference type="EMBL" id="QQK79131.1"/>
    </source>
</evidence>
<accession>A0A7T6Z964</accession>
<feature type="transmembrane region" description="Helical" evidence="6">
    <location>
        <begin position="241"/>
        <end position="264"/>
    </location>
</feature>
<dbReference type="InterPro" id="IPR020846">
    <property type="entry name" value="MFS_dom"/>
</dbReference>
<name>A0A7T6Z964_9BACI</name>
<feature type="transmembrane region" description="Helical" evidence="6">
    <location>
        <begin position="301"/>
        <end position="324"/>
    </location>
</feature>
<gene>
    <name evidence="8" type="ORF">HUG20_03915</name>
</gene>
<feature type="transmembrane region" description="Helical" evidence="6">
    <location>
        <begin position="77"/>
        <end position="95"/>
    </location>
</feature>
<evidence type="ECO:0000256" key="2">
    <source>
        <dbReference type="ARBA" id="ARBA00022448"/>
    </source>
</evidence>
<protein>
    <submittedName>
        <fullName evidence="8">MFS transporter</fullName>
    </submittedName>
</protein>
<feature type="transmembrane region" description="Helical" evidence="6">
    <location>
        <begin position="50"/>
        <end position="70"/>
    </location>
</feature>
<evidence type="ECO:0000313" key="9">
    <source>
        <dbReference type="Proteomes" id="UP000595349"/>
    </source>
</evidence>
<proteinExistence type="predicted"/>
<dbReference type="GO" id="GO:0022857">
    <property type="term" value="F:transmembrane transporter activity"/>
    <property type="evidence" value="ECO:0007669"/>
    <property type="project" value="InterPro"/>
</dbReference>
<dbReference type="Pfam" id="PF07690">
    <property type="entry name" value="MFS_1"/>
    <property type="match status" value="1"/>
</dbReference>
<sequence>MKKRIFNPKVWIILAIILVAFNLRPAITGVGPLIGMIRDDLQLTNSQAGILTTLPLLAFAGLSIATPRLARKWGIEWAIFAGLFTLLIGILLRSGGYPTTLFMGTAIIGIGIAICNVLLPGFVKLKFEKHTGVMTSVYTTSMSLFATVGSGLSIPLAINLGLDWRGALVFWCVITVTAMAVWTSQLRSAQKPEKNEGREAEAPKLWRSPLAWHVTAFMGLQSTIFYSLVTWLPEIVQANGINAATAGWLLSFMQLCGLPANFITPILASRMQNQRIIVLAIIFLYLIGFSGLLIVGNSLPLHFVFTSFIGVSMGGSISLSFILFNLRTTSAPQASQLSGMAQSFGYLLAAVGPILLGSLYDYTSAWTLPLLILTGVSLLLAIAGWNAGKDTYVFSKKPVRGERA</sequence>
<dbReference type="Gene3D" id="1.20.1250.20">
    <property type="entry name" value="MFS general substrate transporter like domains"/>
    <property type="match status" value="2"/>
</dbReference>
<dbReference type="InterPro" id="IPR052524">
    <property type="entry name" value="MFS_Cyanate_Porter"/>
</dbReference>
<reference evidence="8 9" key="1">
    <citation type="submission" date="2020-06" db="EMBL/GenBank/DDBJ databases">
        <title>Genomic analysis of Salicibibacter sp. NKC21-4.</title>
        <authorList>
            <person name="Oh Y.J."/>
        </authorList>
    </citation>
    <scope>NUCLEOTIDE SEQUENCE [LARGE SCALE GENOMIC DNA]</scope>
    <source>
        <strain evidence="8 9">NKC21-4</strain>
    </source>
</reference>
<dbReference type="GO" id="GO:0005886">
    <property type="term" value="C:plasma membrane"/>
    <property type="evidence" value="ECO:0007669"/>
    <property type="project" value="UniProtKB-SubCell"/>
</dbReference>
<evidence type="ECO:0000256" key="5">
    <source>
        <dbReference type="ARBA" id="ARBA00023136"/>
    </source>
</evidence>
<comment type="subcellular location">
    <subcellularLocation>
        <location evidence="1">Cell membrane</location>
        <topology evidence="1">Multi-pass membrane protein</topology>
    </subcellularLocation>
</comment>
<evidence type="ECO:0000256" key="1">
    <source>
        <dbReference type="ARBA" id="ARBA00004651"/>
    </source>
</evidence>
<evidence type="ECO:0000259" key="7">
    <source>
        <dbReference type="PROSITE" id="PS50850"/>
    </source>
</evidence>
<dbReference type="PANTHER" id="PTHR23523">
    <property type="match status" value="1"/>
</dbReference>
<keyword evidence="3 6" id="KW-0812">Transmembrane</keyword>
<feature type="transmembrane region" description="Helical" evidence="6">
    <location>
        <begin position="168"/>
        <end position="189"/>
    </location>
</feature>
<feature type="transmembrane region" description="Helical" evidence="6">
    <location>
        <begin position="276"/>
        <end position="295"/>
    </location>
</feature>
<dbReference type="KEGG" id="scib:HUG20_03915"/>
<feature type="domain" description="Major facilitator superfamily (MFS) profile" evidence="7">
    <location>
        <begin position="207"/>
        <end position="404"/>
    </location>
</feature>
<evidence type="ECO:0000256" key="6">
    <source>
        <dbReference type="SAM" id="Phobius"/>
    </source>
</evidence>
<dbReference type="PANTHER" id="PTHR23523:SF2">
    <property type="entry name" value="2-NITROIMIDAZOLE TRANSPORTER"/>
    <property type="match status" value="1"/>
</dbReference>
<keyword evidence="9" id="KW-1185">Reference proteome</keyword>
<dbReference type="InterPro" id="IPR036259">
    <property type="entry name" value="MFS_trans_sf"/>
</dbReference>
<organism evidence="8 9">
    <name type="scientific">Salicibibacter cibi</name>
    <dbReference type="NCBI Taxonomy" id="2743001"/>
    <lineage>
        <taxon>Bacteria</taxon>
        <taxon>Bacillati</taxon>
        <taxon>Bacillota</taxon>
        <taxon>Bacilli</taxon>
        <taxon>Bacillales</taxon>
        <taxon>Bacillaceae</taxon>
        <taxon>Salicibibacter</taxon>
    </lineage>
</organism>
<dbReference type="AlphaFoldDB" id="A0A7T6Z964"/>
<dbReference type="CDD" id="cd17339">
    <property type="entry name" value="MFS_NIMT_CynX_like"/>
    <property type="match status" value="1"/>
</dbReference>
<dbReference type="InterPro" id="IPR011701">
    <property type="entry name" value="MFS"/>
</dbReference>
<dbReference type="RefSeq" id="WP_200088316.1">
    <property type="nucleotide sequence ID" value="NZ_CP054706.1"/>
</dbReference>
<evidence type="ECO:0000256" key="4">
    <source>
        <dbReference type="ARBA" id="ARBA00022989"/>
    </source>
</evidence>
<feature type="transmembrane region" description="Helical" evidence="6">
    <location>
        <begin position="344"/>
        <end position="360"/>
    </location>
</feature>
<dbReference type="Proteomes" id="UP000595349">
    <property type="component" value="Chromosome"/>
</dbReference>
<keyword evidence="4 6" id="KW-1133">Transmembrane helix</keyword>
<dbReference type="SUPFAM" id="SSF103473">
    <property type="entry name" value="MFS general substrate transporter"/>
    <property type="match status" value="1"/>
</dbReference>
<feature type="transmembrane region" description="Helical" evidence="6">
    <location>
        <begin position="210"/>
        <end position="229"/>
    </location>
</feature>
<feature type="transmembrane region" description="Helical" evidence="6">
    <location>
        <begin position="144"/>
        <end position="162"/>
    </location>
</feature>
<feature type="transmembrane region" description="Helical" evidence="6">
    <location>
        <begin position="366"/>
        <end position="387"/>
    </location>
</feature>